<protein>
    <submittedName>
        <fullName evidence="2 3">Uncharacterized protein</fullName>
    </submittedName>
</protein>
<sequence>MECGSKQIRGAHLLLSPACDNCSGDTGVNGTEDTRGMPQDTIPRVASHPAVPQSGGQGLRHAACKAPVRGVDGCVIEPHKVESGAPSQRPIPPCLAIMSPSPVFGTAKSP</sequence>
<reference evidence="3" key="4">
    <citation type="journal article" date="2015" name="G3 (Bethesda)">
        <title>Genome sequences of three phytopathogenic species of the Magnaporthaceae family of fungi.</title>
        <authorList>
            <person name="Okagaki L.H."/>
            <person name="Nunes C.C."/>
            <person name="Sailsbery J."/>
            <person name="Clay B."/>
            <person name="Brown D."/>
            <person name="John T."/>
            <person name="Oh Y."/>
            <person name="Young N."/>
            <person name="Fitzgerald M."/>
            <person name="Haas B.J."/>
            <person name="Zeng Q."/>
            <person name="Young S."/>
            <person name="Adiconis X."/>
            <person name="Fan L."/>
            <person name="Levin J.Z."/>
            <person name="Mitchell T.K."/>
            <person name="Okubara P.A."/>
            <person name="Farman M.L."/>
            <person name="Kohn L.M."/>
            <person name="Birren B."/>
            <person name="Ma L.-J."/>
            <person name="Dean R.A."/>
        </authorList>
    </citation>
    <scope>NUCLEOTIDE SEQUENCE</scope>
    <source>
        <strain evidence="3">ATCC 64411 / 73-15</strain>
    </source>
</reference>
<reference evidence="2" key="3">
    <citation type="submission" date="2011-03" db="EMBL/GenBank/DDBJ databases">
        <title>Annotation of Magnaporthe poae ATCC 64411.</title>
        <authorList>
            <person name="Ma L.-J."/>
            <person name="Dead R."/>
            <person name="Young S.K."/>
            <person name="Zeng Q."/>
            <person name="Gargeya S."/>
            <person name="Fitzgerald M."/>
            <person name="Haas B."/>
            <person name="Abouelleil A."/>
            <person name="Alvarado L."/>
            <person name="Arachchi H.M."/>
            <person name="Berlin A."/>
            <person name="Brown A."/>
            <person name="Chapman S.B."/>
            <person name="Chen Z."/>
            <person name="Dunbar C."/>
            <person name="Freedman E."/>
            <person name="Gearin G."/>
            <person name="Gellesch M."/>
            <person name="Goldberg J."/>
            <person name="Griggs A."/>
            <person name="Gujja S."/>
            <person name="Heiman D."/>
            <person name="Howarth C."/>
            <person name="Larson L."/>
            <person name="Lui A."/>
            <person name="MacDonald P.J.P."/>
            <person name="Mehta T."/>
            <person name="Montmayeur A."/>
            <person name="Murphy C."/>
            <person name="Neiman D."/>
            <person name="Pearson M."/>
            <person name="Priest M."/>
            <person name="Roberts A."/>
            <person name="Saif S."/>
            <person name="Shea T."/>
            <person name="Shenoy N."/>
            <person name="Sisk P."/>
            <person name="Stolte C."/>
            <person name="Sykes S."/>
            <person name="Yandava C."/>
            <person name="Wortman J."/>
            <person name="Nusbaum C."/>
            <person name="Birren B."/>
        </authorList>
    </citation>
    <scope>NUCLEOTIDE SEQUENCE</scope>
    <source>
        <strain evidence="2">ATCC 64411</strain>
    </source>
</reference>
<dbReference type="EnsemblFungi" id="MAPG_06336T0">
    <property type="protein sequence ID" value="MAPG_06336T0"/>
    <property type="gene ID" value="MAPG_06336"/>
</dbReference>
<dbReference type="EMBL" id="GL876970">
    <property type="protein sequence ID" value="KLU87335.1"/>
    <property type="molecule type" value="Genomic_DNA"/>
</dbReference>
<evidence type="ECO:0000313" key="4">
    <source>
        <dbReference type="Proteomes" id="UP000011715"/>
    </source>
</evidence>
<name>A0A0C4E1R6_MAGP6</name>
<dbReference type="Proteomes" id="UP000011715">
    <property type="component" value="Unassembled WGS sequence"/>
</dbReference>
<feature type="region of interest" description="Disordered" evidence="1">
    <location>
        <begin position="30"/>
        <end position="62"/>
    </location>
</feature>
<reference evidence="4" key="1">
    <citation type="submission" date="2010-05" db="EMBL/GenBank/DDBJ databases">
        <title>The genome sequence of Magnaporthe poae strain ATCC 64411.</title>
        <authorList>
            <person name="Ma L.-J."/>
            <person name="Dead R."/>
            <person name="Young S."/>
            <person name="Zeng Q."/>
            <person name="Koehrsen M."/>
            <person name="Alvarado L."/>
            <person name="Berlin A."/>
            <person name="Chapman S.B."/>
            <person name="Chen Z."/>
            <person name="Freedman E."/>
            <person name="Gellesch M."/>
            <person name="Goldberg J."/>
            <person name="Griggs A."/>
            <person name="Gujja S."/>
            <person name="Heilman E.R."/>
            <person name="Heiman D."/>
            <person name="Hepburn T."/>
            <person name="Howarth C."/>
            <person name="Jen D."/>
            <person name="Larson L."/>
            <person name="Mehta T."/>
            <person name="Neiman D."/>
            <person name="Pearson M."/>
            <person name="Roberts A."/>
            <person name="Saif S."/>
            <person name="Shea T."/>
            <person name="Shenoy N."/>
            <person name="Sisk P."/>
            <person name="Stolte C."/>
            <person name="Sykes S."/>
            <person name="Walk T."/>
            <person name="White J."/>
            <person name="Yandava C."/>
            <person name="Haas B."/>
            <person name="Nusbaum C."/>
            <person name="Birren B."/>
        </authorList>
    </citation>
    <scope>NUCLEOTIDE SEQUENCE [LARGE SCALE GENOMIC DNA]</scope>
    <source>
        <strain evidence="4">ATCC 64411 / 73-15</strain>
    </source>
</reference>
<organism evidence="3 4">
    <name type="scientific">Magnaporthiopsis poae (strain ATCC 64411 / 73-15)</name>
    <name type="common">Kentucky bluegrass fungus</name>
    <name type="synonym">Magnaporthe poae</name>
    <dbReference type="NCBI Taxonomy" id="644358"/>
    <lineage>
        <taxon>Eukaryota</taxon>
        <taxon>Fungi</taxon>
        <taxon>Dikarya</taxon>
        <taxon>Ascomycota</taxon>
        <taxon>Pezizomycotina</taxon>
        <taxon>Sordariomycetes</taxon>
        <taxon>Sordariomycetidae</taxon>
        <taxon>Magnaporthales</taxon>
        <taxon>Magnaporthaceae</taxon>
        <taxon>Magnaporthiopsis</taxon>
    </lineage>
</organism>
<evidence type="ECO:0000313" key="2">
    <source>
        <dbReference type="EMBL" id="KLU87335.1"/>
    </source>
</evidence>
<evidence type="ECO:0000256" key="1">
    <source>
        <dbReference type="SAM" id="MobiDB-lite"/>
    </source>
</evidence>
<reference evidence="2" key="2">
    <citation type="submission" date="2010-05" db="EMBL/GenBank/DDBJ databases">
        <title>The Genome Sequence of Magnaporthe poae strain ATCC 64411.</title>
        <authorList>
            <consortium name="The Broad Institute Genome Sequencing Platform"/>
            <consortium name="Broad Institute Genome Sequencing Center for Infectious Disease"/>
            <person name="Ma L.-J."/>
            <person name="Dead R."/>
            <person name="Young S."/>
            <person name="Zeng Q."/>
            <person name="Koehrsen M."/>
            <person name="Alvarado L."/>
            <person name="Berlin A."/>
            <person name="Chapman S.B."/>
            <person name="Chen Z."/>
            <person name="Freedman E."/>
            <person name="Gellesch M."/>
            <person name="Goldberg J."/>
            <person name="Griggs A."/>
            <person name="Gujja S."/>
            <person name="Heilman E.R."/>
            <person name="Heiman D."/>
            <person name="Hepburn T."/>
            <person name="Howarth C."/>
            <person name="Jen D."/>
            <person name="Larson L."/>
            <person name="Mehta T."/>
            <person name="Neiman D."/>
            <person name="Pearson M."/>
            <person name="Roberts A."/>
            <person name="Saif S."/>
            <person name="Shea T."/>
            <person name="Shenoy N."/>
            <person name="Sisk P."/>
            <person name="Stolte C."/>
            <person name="Sykes S."/>
            <person name="Walk T."/>
            <person name="White J."/>
            <person name="Yandava C."/>
            <person name="Haas B."/>
            <person name="Nusbaum C."/>
            <person name="Birren B."/>
        </authorList>
    </citation>
    <scope>NUCLEOTIDE SEQUENCE</scope>
    <source>
        <strain evidence="2">ATCC 64411</strain>
    </source>
</reference>
<gene>
    <name evidence="2" type="ORF">MAPG_06336</name>
</gene>
<dbReference type="VEuPathDB" id="FungiDB:MAPG_06336"/>
<keyword evidence="4" id="KW-1185">Reference proteome</keyword>
<dbReference type="AlphaFoldDB" id="A0A0C4E1R6"/>
<reference evidence="3" key="5">
    <citation type="submission" date="2015-06" db="UniProtKB">
        <authorList>
            <consortium name="EnsemblFungi"/>
        </authorList>
    </citation>
    <scope>IDENTIFICATION</scope>
    <source>
        <strain evidence="3">ATCC 64411</strain>
    </source>
</reference>
<dbReference type="EMBL" id="ADBL01001534">
    <property type="status" value="NOT_ANNOTATED_CDS"/>
    <property type="molecule type" value="Genomic_DNA"/>
</dbReference>
<evidence type="ECO:0000313" key="3">
    <source>
        <dbReference type="EnsemblFungi" id="MAPG_06336T0"/>
    </source>
</evidence>
<proteinExistence type="predicted"/>
<accession>A0A0C4E1R6</accession>